<accession>A0A443QEZ9</accession>
<proteinExistence type="predicted"/>
<organism evidence="1 2">
    <name type="scientific">Leptotrombidium deliense</name>
    <dbReference type="NCBI Taxonomy" id="299467"/>
    <lineage>
        <taxon>Eukaryota</taxon>
        <taxon>Metazoa</taxon>
        <taxon>Ecdysozoa</taxon>
        <taxon>Arthropoda</taxon>
        <taxon>Chelicerata</taxon>
        <taxon>Arachnida</taxon>
        <taxon>Acari</taxon>
        <taxon>Acariformes</taxon>
        <taxon>Trombidiformes</taxon>
        <taxon>Prostigmata</taxon>
        <taxon>Anystina</taxon>
        <taxon>Parasitengona</taxon>
        <taxon>Trombiculoidea</taxon>
        <taxon>Trombiculidae</taxon>
        <taxon>Leptotrombidium</taxon>
    </lineage>
</organism>
<dbReference type="SUPFAM" id="SSF143410">
    <property type="entry name" value="DOPA-like"/>
    <property type="match status" value="1"/>
</dbReference>
<evidence type="ECO:0000313" key="2">
    <source>
        <dbReference type="Proteomes" id="UP000288716"/>
    </source>
</evidence>
<dbReference type="EMBL" id="NCKV01057321">
    <property type="protein sequence ID" value="RWS01582.1"/>
    <property type="molecule type" value="Genomic_DNA"/>
</dbReference>
<name>A0A443QEZ9_9ACAR</name>
<dbReference type="AlphaFoldDB" id="A0A443QEZ9"/>
<dbReference type="VEuPathDB" id="VectorBase:LDEU014386"/>
<sequence length="88" mass="9611">MNKVNKGPFNEYPIASFGTCCNMSSAANAFAFFAKNKGELSVFVHPTTLHPLLDHTKRGIWIGASMPLDVSSTPVFRETPLACVKHQS</sequence>
<dbReference type="PANTHER" id="PTHR36423:SF2">
    <property type="entry name" value="AFR070WP"/>
    <property type="match status" value="1"/>
</dbReference>
<reference evidence="1 2" key="1">
    <citation type="journal article" date="2018" name="Gigascience">
        <title>Genomes of trombidid mites reveal novel predicted allergens and laterally-transferred genes associated with secondary metabolism.</title>
        <authorList>
            <person name="Dong X."/>
            <person name="Chaisiri K."/>
            <person name="Xia D."/>
            <person name="Armstrong S.D."/>
            <person name="Fang Y."/>
            <person name="Donnelly M.J."/>
            <person name="Kadowaki T."/>
            <person name="McGarry J.W."/>
            <person name="Darby A.C."/>
            <person name="Makepeace B.L."/>
        </authorList>
    </citation>
    <scope>NUCLEOTIDE SEQUENCE [LARGE SCALE GENOMIC DNA]</scope>
    <source>
        <strain evidence="1">UoL-UT</strain>
    </source>
</reference>
<dbReference type="OrthoDB" id="9970095at2759"/>
<comment type="caution">
    <text evidence="1">The sequence shown here is derived from an EMBL/GenBank/DDBJ whole genome shotgun (WGS) entry which is preliminary data.</text>
</comment>
<dbReference type="Proteomes" id="UP000288716">
    <property type="component" value="Unassembled WGS sequence"/>
</dbReference>
<gene>
    <name evidence="1" type="ORF">B4U80_14784</name>
</gene>
<dbReference type="Gene3D" id="3.30.70.1240">
    <property type="entry name" value="DOPA-like domains"/>
    <property type="match status" value="1"/>
</dbReference>
<dbReference type="InterPro" id="IPR023389">
    <property type="entry name" value="DOPA-like_sf"/>
</dbReference>
<evidence type="ECO:0000313" key="1">
    <source>
        <dbReference type="EMBL" id="RWS01582.1"/>
    </source>
</evidence>
<dbReference type="PANTHER" id="PTHR36423">
    <property type="entry name" value="AFR070WP"/>
    <property type="match status" value="1"/>
</dbReference>
<dbReference type="InterPro" id="IPR014980">
    <property type="entry name" value="DOPA_dioxygen"/>
</dbReference>
<keyword evidence="2" id="KW-1185">Reference proteome</keyword>
<protein>
    <submittedName>
        <fullName evidence="1">Uncharacterized protein</fullName>
    </submittedName>
</protein>
<dbReference type="Pfam" id="PF08883">
    <property type="entry name" value="DOPA_dioxygen"/>
    <property type="match status" value="1"/>
</dbReference>